<dbReference type="EMBL" id="LNOI01000004">
    <property type="protein sequence ID" value="KUY17342.1"/>
    <property type="molecule type" value="Genomic_DNA"/>
</dbReference>
<dbReference type="AlphaFoldDB" id="A0ABD4DKF0"/>
<protein>
    <submittedName>
        <fullName evidence="1">Uncharacterized protein</fullName>
    </submittedName>
</protein>
<gene>
    <name evidence="1" type="ORF">ATB95_13360</name>
</gene>
<sequence length="70" mass="8597">MKSKFNYYYSFIGKEKNEILKNIGEEFICYPDNIWICKTKKNWWWGKTFLILKFNEKNTLTKITIEVHIL</sequence>
<evidence type="ECO:0000313" key="2">
    <source>
        <dbReference type="Proteomes" id="UP000064412"/>
    </source>
</evidence>
<organism evidence="1 2">
    <name type="scientific">Elizabethkingia miricola</name>
    <name type="common">Chryseobacterium miricola</name>
    <dbReference type="NCBI Taxonomy" id="172045"/>
    <lineage>
        <taxon>Bacteria</taxon>
        <taxon>Pseudomonadati</taxon>
        <taxon>Bacteroidota</taxon>
        <taxon>Flavobacteriia</taxon>
        <taxon>Flavobacteriales</taxon>
        <taxon>Weeksellaceae</taxon>
        <taxon>Elizabethkingia</taxon>
    </lineage>
</organism>
<proteinExistence type="predicted"/>
<dbReference type="Proteomes" id="UP000064412">
    <property type="component" value="Unassembled WGS sequence"/>
</dbReference>
<name>A0ABD4DKF0_ELIMR</name>
<comment type="caution">
    <text evidence="1">The sequence shown here is derived from an EMBL/GenBank/DDBJ whole genome shotgun (WGS) entry which is preliminary data.</text>
</comment>
<accession>A0ABD4DKF0</accession>
<reference evidence="1 2" key="1">
    <citation type="submission" date="2015-11" db="EMBL/GenBank/DDBJ databases">
        <authorList>
            <person name="Nicholson A.C."/>
            <person name="Humrighouse B.W."/>
            <person name="Graziano J."/>
            <person name="Lasker B."/>
            <person name="Whitney A.M."/>
            <person name="Mcquiston J.R."/>
        </authorList>
    </citation>
    <scope>NUCLEOTIDE SEQUENCE [LARGE SCALE GENOMIC DNA]</scope>
    <source>
        <strain evidence="1 2">G4071</strain>
    </source>
</reference>
<evidence type="ECO:0000313" key="1">
    <source>
        <dbReference type="EMBL" id="KUY17342.1"/>
    </source>
</evidence>